<comment type="subcellular location">
    <subcellularLocation>
        <location evidence="8">Cytoplasm</location>
    </subcellularLocation>
</comment>
<keyword evidence="11" id="KW-1185">Reference proteome</keyword>
<evidence type="ECO:0000256" key="7">
    <source>
        <dbReference type="ARBA" id="ARBA00022840"/>
    </source>
</evidence>
<comment type="function">
    <text evidence="8">Catalyzes the transfer of a phosphate group to glutamate to form L-glutamate 5-phosphate.</text>
</comment>
<dbReference type="EC" id="2.7.2.11" evidence="8"/>
<feature type="binding site" evidence="8">
    <location>
        <position position="57"/>
    </location>
    <ligand>
        <name>substrate</name>
    </ligand>
</feature>
<dbReference type="EMBL" id="FWXH01000040">
    <property type="protein sequence ID" value="SMC29271.1"/>
    <property type="molecule type" value="Genomic_DNA"/>
</dbReference>
<feature type="binding site" evidence="8">
    <location>
        <position position="17"/>
    </location>
    <ligand>
        <name>ATP</name>
        <dbReference type="ChEBI" id="CHEBI:30616"/>
    </ligand>
</feature>
<evidence type="ECO:0000256" key="1">
    <source>
        <dbReference type="ARBA" id="ARBA00022490"/>
    </source>
</evidence>
<dbReference type="NCBIfam" id="TIGR01027">
    <property type="entry name" value="proB"/>
    <property type="match status" value="1"/>
</dbReference>
<keyword evidence="3 8" id="KW-0641">Proline biosynthesis</keyword>
<dbReference type="PRINTS" id="PR00474">
    <property type="entry name" value="GLU5KINASE"/>
</dbReference>
<dbReference type="GO" id="GO:0005524">
    <property type="term" value="F:ATP binding"/>
    <property type="evidence" value="ECO:0007669"/>
    <property type="project" value="UniProtKB-KW"/>
</dbReference>
<keyword evidence="2 8" id="KW-0028">Amino-acid biosynthesis</keyword>
<dbReference type="AlphaFoldDB" id="A0A1W1Y0F7"/>
<reference evidence="10 11" key="1">
    <citation type="submission" date="2017-04" db="EMBL/GenBank/DDBJ databases">
        <authorList>
            <person name="Afonso C.L."/>
            <person name="Miller P.J."/>
            <person name="Scott M.A."/>
            <person name="Spackman E."/>
            <person name="Goraichik I."/>
            <person name="Dimitrov K.M."/>
            <person name="Suarez D.L."/>
            <person name="Swayne D.E."/>
        </authorList>
    </citation>
    <scope>NUCLEOTIDE SEQUENCE [LARGE SCALE GENOMIC DNA]</scope>
    <source>
        <strain evidence="10 11">DSM 12555</strain>
    </source>
</reference>
<evidence type="ECO:0000313" key="10">
    <source>
        <dbReference type="EMBL" id="SMC29271.1"/>
    </source>
</evidence>
<dbReference type="FunFam" id="3.40.1160.10:FF:000018">
    <property type="entry name" value="Glutamate 5-kinase"/>
    <property type="match status" value="1"/>
</dbReference>
<dbReference type="InterPro" id="IPR001057">
    <property type="entry name" value="Glu/AcGlu_kinase"/>
</dbReference>
<evidence type="ECO:0000256" key="6">
    <source>
        <dbReference type="ARBA" id="ARBA00022777"/>
    </source>
</evidence>
<dbReference type="OrthoDB" id="9804434at2"/>
<dbReference type="GO" id="GO:0055129">
    <property type="term" value="P:L-proline biosynthetic process"/>
    <property type="evidence" value="ECO:0007669"/>
    <property type="project" value="UniProtKB-UniRule"/>
</dbReference>
<feature type="binding site" evidence="8">
    <location>
        <begin position="176"/>
        <end position="177"/>
    </location>
    <ligand>
        <name>ATP</name>
        <dbReference type="ChEBI" id="CHEBI:30616"/>
    </ligand>
</feature>
<dbReference type="InterPro" id="IPR005715">
    <property type="entry name" value="Glu_5kinase/COase_Synthase"/>
</dbReference>
<dbReference type="Pfam" id="PF00696">
    <property type="entry name" value="AA_kinase"/>
    <property type="match status" value="1"/>
</dbReference>
<dbReference type="SUPFAM" id="SSF53633">
    <property type="entry name" value="Carbamate kinase-like"/>
    <property type="match status" value="1"/>
</dbReference>
<dbReference type="InterPro" id="IPR041739">
    <property type="entry name" value="G5K_ProB"/>
</dbReference>
<evidence type="ECO:0000259" key="9">
    <source>
        <dbReference type="Pfam" id="PF00696"/>
    </source>
</evidence>
<dbReference type="PIRSF" id="PIRSF000729">
    <property type="entry name" value="GK"/>
    <property type="match status" value="1"/>
</dbReference>
<dbReference type="Gene3D" id="3.40.1160.10">
    <property type="entry name" value="Acetylglutamate kinase-like"/>
    <property type="match status" value="1"/>
</dbReference>
<gene>
    <name evidence="8" type="primary">proB</name>
    <name evidence="10" type="ORF">SAMN02745134_03827</name>
</gene>
<dbReference type="STRING" id="1121291.SAMN02745134_03827"/>
<dbReference type="GO" id="GO:0004349">
    <property type="term" value="F:glutamate 5-kinase activity"/>
    <property type="evidence" value="ECO:0007669"/>
    <property type="project" value="UniProtKB-UniRule"/>
</dbReference>
<dbReference type="GO" id="GO:0005829">
    <property type="term" value="C:cytosol"/>
    <property type="evidence" value="ECO:0007669"/>
    <property type="project" value="TreeGrafter"/>
</dbReference>
<evidence type="ECO:0000313" key="11">
    <source>
        <dbReference type="Proteomes" id="UP000192468"/>
    </source>
</evidence>
<evidence type="ECO:0000256" key="3">
    <source>
        <dbReference type="ARBA" id="ARBA00022650"/>
    </source>
</evidence>
<dbReference type="CDD" id="cd04242">
    <property type="entry name" value="AAK_G5K_ProB"/>
    <property type="match status" value="1"/>
</dbReference>
<dbReference type="UniPathway" id="UPA00098">
    <property type="reaction ID" value="UER00359"/>
</dbReference>
<dbReference type="HAMAP" id="MF_00456">
    <property type="entry name" value="ProB"/>
    <property type="match status" value="1"/>
</dbReference>
<evidence type="ECO:0000256" key="8">
    <source>
        <dbReference type="HAMAP-Rule" id="MF_00456"/>
    </source>
</evidence>
<feature type="binding site" evidence="8">
    <location>
        <position position="144"/>
    </location>
    <ligand>
        <name>substrate</name>
    </ligand>
</feature>
<dbReference type="InterPro" id="IPR011529">
    <property type="entry name" value="Glu_5kinase"/>
</dbReference>
<comment type="pathway">
    <text evidence="8">Amino-acid biosynthesis; L-proline biosynthesis; L-glutamate 5-semialdehyde from L-glutamate: step 1/2.</text>
</comment>
<dbReference type="PANTHER" id="PTHR43654">
    <property type="entry name" value="GLUTAMATE 5-KINASE"/>
    <property type="match status" value="1"/>
</dbReference>
<evidence type="ECO:0000256" key="5">
    <source>
        <dbReference type="ARBA" id="ARBA00022741"/>
    </source>
</evidence>
<evidence type="ECO:0000256" key="4">
    <source>
        <dbReference type="ARBA" id="ARBA00022679"/>
    </source>
</evidence>
<evidence type="ECO:0000256" key="2">
    <source>
        <dbReference type="ARBA" id="ARBA00022605"/>
    </source>
</evidence>
<keyword evidence="5 8" id="KW-0547">Nucleotide-binding</keyword>
<comment type="catalytic activity">
    <reaction evidence="8">
        <text>L-glutamate + ATP = L-glutamyl 5-phosphate + ADP</text>
        <dbReference type="Rhea" id="RHEA:14877"/>
        <dbReference type="ChEBI" id="CHEBI:29985"/>
        <dbReference type="ChEBI" id="CHEBI:30616"/>
        <dbReference type="ChEBI" id="CHEBI:58274"/>
        <dbReference type="ChEBI" id="CHEBI:456216"/>
        <dbReference type="EC" id="2.7.2.11"/>
    </reaction>
</comment>
<feature type="binding site" evidence="8">
    <location>
        <position position="156"/>
    </location>
    <ligand>
        <name>substrate</name>
    </ligand>
</feature>
<keyword evidence="1 8" id="KW-0963">Cytoplasm</keyword>
<protein>
    <recommendedName>
        <fullName evidence="8">Glutamate 5-kinase</fullName>
        <ecNumber evidence="8">2.7.2.11</ecNumber>
    </recommendedName>
    <alternativeName>
        <fullName evidence="8">Gamma-glutamyl kinase</fullName>
        <shortName evidence="8">GK</shortName>
    </alternativeName>
</protein>
<feature type="binding site" evidence="8">
    <location>
        <begin position="218"/>
        <end position="224"/>
    </location>
    <ligand>
        <name>ATP</name>
        <dbReference type="ChEBI" id="CHEBI:30616"/>
    </ligand>
</feature>
<accession>A0A1W1Y0F7</accession>
<dbReference type="InterPro" id="IPR036393">
    <property type="entry name" value="AceGlu_kinase-like_sf"/>
</dbReference>
<name>A0A1W1Y0F7_9CLOT</name>
<dbReference type="InterPro" id="IPR001048">
    <property type="entry name" value="Asp/Glu/Uridylate_kinase"/>
</dbReference>
<dbReference type="PANTHER" id="PTHR43654:SF1">
    <property type="entry name" value="ISOPENTENYL PHOSPHATE KINASE"/>
    <property type="match status" value="1"/>
</dbReference>
<keyword evidence="4 8" id="KW-0808">Transferase</keyword>
<dbReference type="Proteomes" id="UP000192468">
    <property type="component" value="Unassembled WGS sequence"/>
</dbReference>
<organism evidence="10 11">
    <name type="scientific">Clostridium acidisoli DSM 12555</name>
    <dbReference type="NCBI Taxonomy" id="1121291"/>
    <lineage>
        <taxon>Bacteria</taxon>
        <taxon>Bacillati</taxon>
        <taxon>Bacillota</taxon>
        <taxon>Clostridia</taxon>
        <taxon>Eubacteriales</taxon>
        <taxon>Clostridiaceae</taxon>
        <taxon>Clostridium</taxon>
    </lineage>
</organism>
<keyword evidence="6 8" id="KW-0418">Kinase</keyword>
<comment type="similarity">
    <text evidence="8">Belongs to the glutamate 5-kinase family.</text>
</comment>
<proteinExistence type="inferred from homology"/>
<sequence length="271" mass="29395">MKTRREHLENAKTIVIKVGTSTLTYENGLLNFDRIEKLVRQLSDLHNQGKNVILVTSGAIGVGATKLGLKVKPQTIPEKQAAAAIGQGILLHIYEKFFSEYSQIVAQILLTKDDITNKTRYNNAKNSFNELLRHGVIPIVNENDAIAIHEIKVGDNDTLSALVATIIDADLLILLSDIDGLYDSDPHSNKTAKLLTYIPEITEEIESYAGISKSKLGTGGMATKLKAAKISTKNGVSMIIANGSNDTIIKDIISNKEVGTLFVGKNKGGEL</sequence>
<dbReference type="RefSeq" id="WP_084117799.1">
    <property type="nucleotide sequence ID" value="NZ_FWXH01000040.1"/>
</dbReference>
<feature type="domain" description="Aspartate/glutamate/uridylate kinase" evidence="9">
    <location>
        <begin position="12"/>
        <end position="242"/>
    </location>
</feature>
<keyword evidence="7 8" id="KW-0067">ATP-binding</keyword>